<gene>
    <name evidence="8" type="ORF">GG681_07680</name>
</gene>
<dbReference type="EMBL" id="WIXK01000003">
    <property type="protein sequence ID" value="MQY42519.1"/>
    <property type="molecule type" value="Genomic_DNA"/>
</dbReference>
<dbReference type="InterPro" id="IPR003439">
    <property type="entry name" value="ABC_transporter-like_ATP-bd"/>
</dbReference>
<protein>
    <submittedName>
        <fullName evidence="8">ATP-binding cassette domain-containing protein</fullName>
    </submittedName>
</protein>
<organism evidence="8 9">
    <name type="scientific">Tritonibacter aquimaris</name>
    <dbReference type="NCBI Taxonomy" id="2663379"/>
    <lineage>
        <taxon>Bacteria</taxon>
        <taxon>Pseudomonadati</taxon>
        <taxon>Pseudomonadota</taxon>
        <taxon>Alphaproteobacteria</taxon>
        <taxon>Rhodobacterales</taxon>
        <taxon>Paracoccaceae</taxon>
        <taxon>Tritonibacter</taxon>
    </lineage>
</organism>
<dbReference type="PROSITE" id="PS50893">
    <property type="entry name" value="ABC_TRANSPORTER_2"/>
    <property type="match status" value="1"/>
</dbReference>
<evidence type="ECO:0000256" key="3">
    <source>
        <dbReference type="ARBA" id="ARBA00022741"/>
    </source>
</evidence>
<name>A0A844ALJ3_9RHOB</name>
<dbReference type="Pfam" id="PF00005">
    <property type="entry name" value="ABC_tran"/>
    <property type="match status" value="1"/>
</dbReference>
<dbReference type="PROSITE" id="PS00211">
    <property type="entry name" value="ABC_TRANSPORTER_1"/>
    <property type="match status" value="1"/>
</dbReference>
<keyword evidence="5" id="KW-1278">Translocase</keyword>
<feature type="domain" description="ABC transporter" evidence="7">
    <location>
        <begin position="34"/>
        <end position="274"/>
    </location>
</feature>
<dbReference type="InterPro" id="IPR027417">
    <property type="entry name" value="P-loop_NTPase"/>
</dbReference>
<dbReference type="InterPro" id="IPR050086">
    <property type="entry name" value="MetN_ABC_transporter-like"/>
</dbReference>
<dbReference type="Proteomes" id="UP000436694">
    <property type="component" value="Unassembled WGS sequence"/>
</dbReference>
<evidence type="ECO:0000313" key="8">
    <source>
        <dbReference type="EMBL" id="MQY42519.1"/>
    </source>
</evidence>
<keyword evidence="2" id="KW-1003">Cell membrane</keyword>
<keyword evidence="3" id="KW-0547">Nucleotide-binding</keyword>
<proteinExistence type="predicted"/>
<accession>A0A844ALJ3</accession>
<dbReference type="GO" id="GO:0016887">
    <property type="term" value="F:ATP hydrolysis activity"/>
    <property type="evidence" value="ECO:0007669"/>
    <property type="project" value="InterPro"/>
</dbReference>
<dbReference type="GO" id="GO:0005524">
    <property type="term" value="F:ATP binding"/>
    <property type="evidence" value="ECO:0007669"/>
    <property type="project" value="UniProtKB-KW"/>
</dbReference>
<evidence type="ECO:0000256" key="1">
    <source>
        <dbReference type="ARBA" id="ARBA00022448"/>
    </source>
</evidence>
<dbReference type="InterPro" id="IPR003593">
    <property type="entry name" value="AAA+_ATPase"/>
</dbReference>
<evidence type="ECO:0000256" key="4">
    <source>
        <dbReference type="ARBA" id="ARBA00022840"/>
    </source>
</evidence>
<comment type="caution">
    <text evidence="8">The sequence shown here is derived from an EMBL/GenBank/DDBJ whole genome shotgun (WGS) entry which is preliminary data.</text>
</comment>
<keyword evidence="4 8" id="KW-0067">ATP-binding</keyword>
<evidence type="ECO:0000256" key="5">
    <source>
        <dbReference type="ARBA" id="ARBA00022967"/>
    </source>
</evidence>
<dbReference type="SUPFAM" id="SSF52540">
    <property type="entry name" value="P-loop containing nucleoside triphosphate hydrolases"/>
    <property type="match status" value="1"/>
</dbReference>
<evidence type="ECO:0000256" key="2">
    <source>
        <dbReference type="ARBA" id="ARBA00022475"/>
    </source>
</evidence>
<dbReference type="PANTHER" id="PTHR43166">
    <property type="entry name" value="AMINO ACID IMPORT ATP-BINDING PROTEIN"/>
    <property type="match status" value="1"/>
</dbReference>
<dbReference type="Gene3D" id="3.40.50.300">
    <property type="entry name" value="P-loop containing nucleotide triphosphate hydrolases"/>
    <property type="match status" value="1"/>
</dbReference>
<sequence>MRSSVTDLLTKSQAVIAQPDASGAVSAPVLPVDIRAMALGKSFGGTQIFADISFGLSRGEAVAIVGANGTGKSTLLRCLMGLIPPEQGSVTMLGTEVGSASSTELRALRGQIGLVSQKHNLVSRLSVLSNVVHGLLGQRSGPRYWSQSFAPAAAREAAMDALSKVGLAHLANRRADRLSGGQSQRVAIARALVSRPKILFADEPTASLDPAAGDDVMELFFSLAREEGVTVVFISHHIEHALTYGDRVIGLSAGRLSLDARADHLSATELRGLYD</sequence>
<dbReference type="SMART" id="SM00382">
    <property type="entry name" value="AAA"/>
    <property type="match status" value="1"/>
</dbReference>
<evidence type="ECO:0000256" key="6">
    <source>
        <dbReference type="ARBA" id="ARBA00023136"/>
    </source>
</evidence>
<keyword evidence="6" id="KW-0472">Membrane</keyword>
<dbReference type="InterPro" id="IPR017871">
    <property type="entry name" value="ABC_transporter-like_CS"/>
</dbReference>
<keyword evidence="9" id="KW-1185">Reference proteome</keyword>
<keyword evidence="1" id="KW-0813">Transport</keyword>
<reference evidence="8 9" key="1">
    <citation type="submission" date="2019-10" db="EMBL/GenBank/DDBJ databases">
        <title>Epibacterium sp. nov., isolated from seawater.</title>
        <authorList>
            <person name="Zhang X."/>
            <person name="Li N."/>
        </authorList>
    </citation>
    <scope>NUCLEOTIDE SEQUENCE [LARGE SCALE GENOMIC DNA]</scope>
    <source>
        <strain evidence="8 9">SM1969</strain>
    </source>
</reference>
<evidence type="ECO:0000259" key="7">
    <source>
        <dbReference type="PROSITE" id="PS50893"/>
    </source>
</evidence>
<evidence type="ECO:0000313" key="9">
    <source>
        <dbReference type="Proteomes" id="UP000436694"/>
    </source>
</evidence>
<dbReference type="AlphaFoldDB" id="A0A844ALJ3"/>
<dbReference type="PANTHER" id="PTHR43166:SF6">
    <property type="entry name" value="PHOSPHONATES IMPORT ATP-BINDING PROTEIN PHNC"/>
    <property type="match status" value="1"/>
</dbReference>